<keyword evidence="8" id="KW-0496">Mitochondrion</keyword>
<dbReference type="InterPro" id="IPR018079">
    <property type="entry name" value="Ribosomal_uS4_CS"/>
</dbReference>
<evidence type="ECO:0000256" key="6">
    <source>
        <dbReference type="PROSITE-ProRule" id="PRU00182"/>
    </source>
</evidence>
<proteinExistence type="inferred from homology"/>
<dbReference type="PROSITE" id="PS00632">
    <property type="entry name" value="RIBOSOMAL_S4"/>
    <property type="match status" value="1"/>
</dbReference>
<dbReference type="RefSeq" id="YP_052908.1">
    <property type="nucleotide sequence ID" value="NC_005984.1"/>
</dbReference>
<evidence type="ECO:0000256" key="2">
    <source>
        <dbReference type="ARBA" id="ARBA00022730"/>
    </source>
</evidence>
<dbReference type="PANTHER" id="PTHR11831">
    <property type="entry name" value="30S 40S RIBOSOMAL PROTEIN"/>
    <property type="match status" value="1"/>
</dbReference>
<evidence type="ECO:0000256" key="1">
    <source>
        <dbReference type="ARBA" id="ARBA00007465"/>
    </source>
</evidence>
<dbReference type="InterPro" id="IPR036986">
    <property type="entry name" value="S4_RNA-bd_sf"/>
</dbReference>
<dbReference type="Pfam" id="PF01479">
    <property type="entry name" value="S4"/>
    <property type="match status" value="1"/>
</dbReference>
<evidence type="ECO:0000256" key="3">
    <source>
        <dbReference type="ARBA" id="ARBA00022884"/>
    </source>
</evidence>
<keyword evidence="4 8" id="KW-0689">Ribosomal protein</keyword>
<dbReference type="Gene3D" id="1.10.1050.10">
    <property type="entry name" value="Ribosomal Protein S4 Delta 41, Chain A, domain 1"/>
    <property type="match status" value="1"/>
</dbReference>
<keyword evidence="2 6" id="KW-0699">rRNA-binding</keyword>
<comment type="similarity">
    <text evidence="1">Belongs to the universal ribosomal protein uS4 family.</text>
</comment>
<dbReference type="GO" id="GO:0015935">
    <property type="term" value="C:small ribosomal subunit"/>
    <property type="evidence" value="ECO:0007669"/>
    <property type="project" value="TreeGrafter"/>
</dbReference>
<feature type="domain" description="RNA-binding S4" evidence="7">
    <location>
        <begin position="143"/>
        <end position="201"/>
    </location>
</feature>
<sequence>MNKLRPRNKICFQNNKNIHANLNITKLKKKKWQLLKNNIFRKTRKLDFIKFQVKMKKELKKAFKTSYKPNNNTSILSLLKKINQFKRPEKKQKLYKERLFAKQQFKNFYGCIPEYQLKNLFNYLKNRNNNNNIIHKFIIVLESRLDMIIFRSKIAKTIFEAKQIINHGKIKVNNKIITSSNYILKRGDIITLNNFKILKKFYYLKKKKNFQKSYELIKTVRKNKVNYIQFNNKYNICIFLRQPLFKEIKYPFDLDLKLVDEFFKYN</sequence>
<protein>
    <submittedName>
        <fullName evidence="8">Ribosomal protein S4</fullName>
    </submittedName>
</protein>
<gene>
    <name evidence="8" type="primary">rps4</name>
</gene>
<evidence type="ECO:0000256" key="4">
    <source>
        <dbReference type="ARBA" id="ARBA00022980"/>
    </source>
</evidence>
<evidence type="ECO:0000259" key="7">
    <source>
        <dbReference type="SMART" id="SM00363"/>
    </source>
</evidence>
<dbReference type="CDD" id="cd00165">
    <property type="entry name" value="S4"/>
    <property type="match status" value="1"/>
</dbReference>
<dbReference type="EMBL" id="AY534144">
    <property type="protein sequence ID" value="AAT40662.1"/>
    <property type="molecule type" value="Genomic_DNA"/>
</dbReference>
<dbReference type="GO" id="GO:0042274">
    <property type="term" value="P:ribosomal small subunit biogenesis"/>
    <property type="evidence" value="ECO:0007669"/>
    <property type="project" value="TreeGrafter"/>
</dbReference>
<dbReference type="PROSITE" id="PS50889">
    <property type="entry name" value="S4"/>
    <property type="match status" value="1"/>
</dbReference>
<dbReference type="InterPro" id="IPR002942">
    <property type="entry name" value="S4_RNA-bd"/>
</dbReference>
<dbReference type="SUPFAM" id="SSF55174">
    <property type="entry name" value="Alpha-L RNA-binding motif"/>
    <property type="match status" value="1"/>
</dbReference>
<geneLocation type="mitochondrion" evidence="8"/>
<dbReference type="InterPro" id="IPR022801">
    <property type="entry name" value="Ribosomal_uS4"/>
</dbReference>
<evidence type="ECO:0000256" key="5">
    <source>
        <dbReference type="ARBA" id="ARBA00023274"/>
    </source>
</evidence>
<organism evidence="8">
    <name type="scientific">Saprolegnia ferax</name>
    <dbReference type="NCBI Taxonomy" id="4770"/>
    <lineage>
        <taxon>Eukaryota</taxon>
        <taxon>Sar</taxon>
        <taxon>Stramenopiles</taxon>
        <taxon>Oomycota</taxon>
        <taxon>Saprolegniomycetes</taxon>
        <taxon>Saprolegniales</taxon>
        <taxon>Saprolegniaceae</taxon>
        <taxon>Saprolegnia</taxon>
    </lineage>
</organism>
<evidence type="ECO:0000313" key="8">
    <source>
        <dbReference type="EMBL" id="AAT40662.1"/>
    </source>
</evidence>
<dbReference type="PANTHER" id="PTHR11831:SF4">
    <property type="entry name" value="SMALL RIBOSOMAL SUBUNIT PROTEIN US4M"/>
    <property type="match status" value="1"/>
</dbReference>
<keyword evidence="5" id="KW-0687">Ribonucleoprotein</keyword>
<dbReference type="Gene3D" id="3.10.290.10">
    <property type="entry name" value="RNA-binding S4 domain"/>
    <property type="match status" value="1"/>
</dbReference>
<dbReference type="GeneID" id="2886143"/>
<dbReference type="GO" id="GO:0003735">
    <property type="term" value="F:structural constituent of ribosome"/>
    <property type="evidence" value="ECO:0007669"/>
    <property type="project" value="TreeGrafter"/>
</dbReference>
<reference evidence="8" key="1">
    <citation type="journal article" date="2004" name="Mycologia">
        <title>The mitochondrial genome of Saprolegnia ferax: organization, gene content and nucleotide sequence.</title>
        <authorList>
            <person name="Grayburn W.S."/>
            <person name="Hudspeth D.S.S."/>
            <person name="Gane M.K."/>
            <person name="Hudspeth M.E.S."/>
        </authorList>
    </citation>
    <scope>NUCLEOTIDE SEQUENCE</scope>
    <source>
        <strain evidence="8">ATCC 36051</strain>
    </source>
</reference>
<dbReference type="GO" id="GO:0019843">
    <property type="term" value="F:rRNA binding"/>
    <property type="evidence" value="ECO:0007669"/>
    <property type="project" value="UniProtKB-KW"/>
</dbReference>
<dbReference type="AlphaFoldDB" id="Q6E781"/>
<dbReference type="SMART" id="SM00363">
    <property type="entry name" value="S4"/>
    <property type="match status" value="1"/>
</dbReference>
<keyword evidence="3 6" id="KW-0694">RNA-binding</keyword>
<name>Q6E781_SAPFE</name>
<accession>Q6E781</accession>